<feature type="domain" description="Xaa-Pro dipeptidyl-peptidase C-terminal" evidence="2">
    <location>
        <begin position="296"/>
        <end position="547"/>
    </location>
</feature>
<dbReference type="SUPFAM" id="SSF49785">
    <property type="entry name" value="Galactose-binding domain-like"/>
    <property type="match status" value="1"/>
</dbReference>
<evidence type="ECO:0000259" key="2">
    <source>
        <dbReference type="SMART" id="SM00939"/>
    </source>
</evidence>
<evidence type="ECO:0000313" key="4">
    <source>
        <dbReference type="Proteomes" id="UP000799324"/>
    </source>
</evidence>
<proteinExistence type="predicted"/>
<dbReference type="PANTHER" id="PTHR43056">
    <property type="entry name" value="PEPTIDASE S9 PROLYL OLIGOPEPTIDASE"/>
    <property type="match status" value="1"/>
</dbReference>
<dbReference type="Pfam" id="PF02129">
    <property type="entry name" value="Peptidase_S15"/>
    <property type="match status" value="1"/>
</dbReference>
<dbReference type="InterPro" id="IPR029058">
    <property type="entry name" value="AB_hydrolase_fold"/>
</dbReference>
<dbReference type="Gene3D" id="3.40.50.1820">
    <property type="entry name" value="alpha/beta hydrolase"/>
    <property type="match status" value="1"/>
</dbReference>
<reference evidence="3" key="1">
    <citation type="journal article" date="2020" name="Stud. Mycol.">
        <title>101 Dothideomycetes genomes: a test case for predicting lifestyles and emergence of pathogens.</title>
        <authorList>
            <person name="Haridas S."/>
            <person name="Albert R."/>
            <person name="Binder M."/>
            <person name="Bloem J."/>
            <person name="Labutti K."/>
            <person name="Salamov A."/>
            <person name="Andreopoulos B."/>
            <person name="Baker S."/>
            <person name="Barry K."/>
            <person name="Bills G."/>
            <person name="Bluhm B."/>
            <person name="Cannon C."/>
            <person name="Castanera R."/>
            <person name="Culley D."/>
            <person name="Daum C."/>
            <person name="Ezra D."/>
            <person name="Gonzalez J."/>
            <person name="Henrissat B."/>
            <person name="Kuo A."/>
            <person name="Liang C."/>
            <person name="Lipzen A."/>
            <person name="Lutzoni F."/>
            <person name="Magnuson J."/>
            <person name="Mondo S."/>
            <person name="Nolan M."/>
            <person name="Ohm R."/>
            <person name="Pangilinan J."/>
            <person name="Park H.-J."/>
            <person name="Ramirez L."/>
            <person name="Alfaro M."/>
            <person name="Sun H."/>
            <person name="Tritt A."/>
            <person name="Yoshinaga Y."/>
            <person name="Zwiers L.-H."/>
            <person name="Turgeon B."/>
            <person name="Goodwin S."/>
            <person name="Spatafora J."/>
            <person name="Crous P."/>
            <person name="Grigoriev I."/>
        </authorList>
    </citation>
    <scope>NUCLEOTIDE SEQUENCE</scope>
    <source>
        <strain evidence="3">CBS 122681</strain>
    </source>
</reference>
<dbReference type="InterPro" id="IPR050585">
    <property type="entry name" value="Xaa-Pro_dipeptidyl-ppase/CocE"/>
</dbReference>
<dbReference type="InterPro" id="IPR005674">
    <property type="entry name" value="CocE/Ser_esterase"/>
</dbReference>
<name>A0A6A6SQJ1_9PLEO</name>
<dbReference type="Gene3D" id="2.60.120.260">
    <property type="entry name" value="Galactose-binding domain-like"/>
    <property type="match status" value="1"/>
</dbReference>
<dbReference type="InterPro" id="IPR000383">
    <property type="entry name" value="Xaa-Pro-like_dom"/>
</dbReference>
<dbReference type="PANTHER" id="PTHR43056:SF10">
    <property type="entry name" value="COCE_NOND FAMILY, PUTATIVE (AFU_ORTHOLOGUE AFUA_7G00600)-RELATED"/>
    <property type="match status" value="1"/>
</dbReference>
<evidence type="ECO:0000256" key="1">
    <source>
        <dbReference type="ARBA" id="ARBA00022801"/>
    </source>
</evidence>
<evidence type="ECO:0000313" key="3">
    <source>
        <dbReference type="EMBL" id="KAF2649969.1"/>
    </source>
</evidence>
<dbReference type="EMBL" id="MU004472">
    <property type="protein sequence ID" value="KAF2649969.1"/>
    <property type="molecule type" value="Genomic_DNA"/>
</dbReference>
<dbReference type="Proteomes" id="UP000799324">
    <property type="component" value="Unassembled WGS sequence"/>
</dbReference>
<dbReference type="Pfam" id="PF08530">
    <property type="entry name" value="PepX_C"/>
    <property type="match status" value="1"/>
</dbReference>
<keyword evidence="1 3" id="KW-0378">Hydrolase</keyword>
<dbReference type="Gene3D" id="1.10.3020.20">
    <property type="match status" value="1"/>
</dbReference>
<gene>
    <name evidence="3" type="ORF">K491DRAFT_581202</name>
</gene>
<dbReference type="NCBIfam" id="TIGR00976">
    <property type="entry name" value="CocE_NonD"/>
    <property type="match status" value="1"/>
</dbReference>
<dbReference type="GO" id="GO:0008239">
    <property type="term" value="F:dipeptidyl-peptidase activity"/>
    <property type="evidence" value="ECO:0007669"/>
    <property type="project" value="InterPro"/>
</dbReference>
<accession>A0A6A6SQJ1</accession>
<protein>
    <submittedName>
        <fullName evidence="3">Alpha/beta-hydrolase</fullName>
    </submittedName>
</protein>
<dbReference type="SMART" id="SM00939">
    <property type="entry name" value="PepX_C"/>
    <property type="match status" value="1"/>
</dbReference>
<feature type="non-terminal residue" evidence="3">
    <location>
        <position position="1"/>
    </location>
</feature>
<feature type="non-terminal residue" evidence="3">
    <location>
        <position position="564"/>
    </location>
</feature>
<keyword evidence="4" id="KW-1185">Reference proteome</keyword>
<dbReference type="AlphaFoldDB" id="A0A6A6SQJ1"/>
<organism evidence="3 4">
    <name type="scientific">Lophiostoma macrostomum CBS 122681</name>
    <dbReference type="NCBI Taxonomy" id="1314788"/>
    <lineage>
        <taxon>Eukaryota</taxon>
        <taxon>Fungi</taxon>
        <taxon>Dikarya</taxon>
        <taxon>Ascomycota</taxon>
        <taxon>Pezizomycotina</taxon>
        <taxon>Dothideomycetes</taxon>
        <taxon>Pleosporomycetidae</taxon>
        <taxon>Pleosporales</taxon>
        <taxon>Lophiostomataceae</taxon>
        <taxon>Lophiostoma</taxon>
    </lineage>
</organism>
<dbReference type="InterPro" id="IPR008979">
    <property type="entry name" value="Galactose-bd-like_sf"/>
</dbReference>
<dbReference type="SUPFAM" id="SSF53474">
    <property type="entry name" value="alpha/beta-Hydrolases"/>
    <property type="match status" value="1"/>
</dbReference>
<dbReference type="OrthoDB" id="2578740at2759"/>
<dbReference type="InterPro" id="IPR013736">
    <property type="entry name" value="Xaa-Pro_dipept_C"/>
</dbReference>
<sequence length="564" mass="64089">GHAVESGAKPLTEDLVLHESVPMQVRDGTTLYSDIFLPPRFQDLNSEASEPVPAIVAWSPYGKQKGTTILDDFPFRAGVSKTAVSGLQKFEGPDPDFWCQHGYGVVNVDSRGAYTSEGNLVMFGHQEAEDGSDFITWVYQQPWCNGRVALASNSWLALIQWRIGALRPEGLAALAPWEGFSDYFRHHLFPGGIFFFRVSTKTFSVRTLATQGKLEDVCEYAKDHQLYNAYWEDKIAHPEWINVPVYAVASWTGPVHTTGMFEAFNSVPNTVPRWLRVHNTQEWPDFYEDSNQQDLLRFFDRYLKDIQNDWEATPKVRLSVLQYTLDGKADTVNRPESAFPLAGTQYRKLFIMQDETLSSHPAPEEFLISYDSKFGNATFYHHFDQASETTGYFLAHLVMSCPEHTDMDVFVQVEKLSSKKQRQSTLVIRPPSTIAQWLLKLMHSWNVMPGSSGLAFHHGPEGCLRASHALGKSAERSTRWKPHYTFTERIPMKKGEVRSLDISLRPVGMYWEKGDYLKFTVQGTMVMPFPLQDLEMHHTDNKGLHVLHCGGRGEDSSYLLSPFV</sequence>